<dbReference type="GO" id="GO:0004601">
    <property type="term" value="F:peroxidase activity"/>
    <property type="evidence" value="ECO:0007669"/>
    <property type="project" value="InterPro"/>
</dbReference>
<feature type="non-terminal residue" evidence="2">
    <location>
        <position position="1"/>
    </location>
</feature>
<gene>
    <name evidence="2" type="ORF">PR002_g30838</name>
</gene>
<accession>A0A6A3GRY5</accession>
<proteinExistence type="predicted"/>
<dbReference type="Gene3D" id="1.10.420.10">
    <property type="entry name" value="Peroxidase, domain 2"/>
    <property type="match status" value="1"/>
</dbReference>
<dbReference type="InterPro" id="IPR010255">
    <property type="entry name" value="Haem_peroxidase_sf"/>
</dbReference>
<sequence length="145" mass="16443">RGGQPRRNDGLHLLDLLENTRTVMKWNGATQNEGSKDMLMMLPAGMVPQRSRYVEIHNQDVPPEISYADFYVLAGVTSWAAPSNSAALTPRAARDPPRHPTPNADMGSRVKDNPTQYVRDEFCRMGFDDYDIVSRRLRRAEMPLK</sequence>
<dbReference type="AlphaFoldDB" id="A0A6A3GRY5"/>
<reference evidence="2 3" key="1">
    <citation type="submission" date="2018-09" db="EMBL/GenBank/DDBJ databases">
        <title>Genomic investigation of the strawberry pathogen Phytophthora fragariae indicates pathogenicity is determined by transcriptional variation in three key races.</title>
        <authorList>
            <person name="Adams T.M."/>
            <person name="Armitage A.D."/>
            <person name="Sobczyk M.K."/>
            <person name="Bates H.J."/>
            <person name="Dunwell J.M."/>
            <person name="Nellist C.F."/>
            <person name="Harrison R.J."/>
        </authorList>
    </citation>
    <scope>NUCLEOTIDE SEQUENCE [LARGE SCALE GENOMIC DNA]</scope>
    <source>
        <strain evidence="2 3">SCRP324</strain>
    </source>
</reference>
<dbReference type="EMBL" id="QXFU01007414">
    <property type="protein sequence ID" value="KAE8958528.1"/>
    <property type="molecule type" value="Genomic_DNA"/>
</dbReference>
<name>A0A6A3GRY5_9STRA</name>
<dbReference type="SUPFAM" id="SSF48113">
    <property type="entry name" value="Heme-dependent peroxidases"/>
    <property type="match status" value="1"/>
</dbReference>
<evidence type="ECO:0000313" key="3">
    <source>
        <dbReference type="Proteomes" id="UP000435112"/>
    </source>
</evidence>
<evidence type="ECO:0000256" key="1">
    <source>
        <dbReference type="SAM" id="MobiDB-lite"/>
    </source>
</evidence>
<comment type="caution">
    <text evidence="2">The sequence shown here is derived from an EMBL/GenBank/DDBJ whole genome shotgun (WGS) entry which is preliminary data.</text>
</comment>
<dbReference type="Gene3D" id="1.10.520.10">
    <property type="match status" value="1"/>
</dbReference>
<organism evidence="2 3">
    <name type="scientific">Phytophthora rubi</name>
    <dbReference type="NCBI Taxonomy" id="129364"/>
    <lineage>
        <taxon>Eukaryota</taxon>
        <taxon>Sar</taxon>
        <taxon>Stramenopiles</taxon>
        <taxon>Oomycota</taxon>
        <taxon>Peronosporomycetes</taxon>
        <taxon>Peronosporales</taxon>
        <taxon>Peronosporaceae</taxon>
        <taxon>Phytophthora</taxon>
    </lineage>
</organism>
<dbReference type="OrthoDB" id="10291180at2759"/>
<evidence type="ECO:0000313" key="2">
    <source>
        <dbReference type="EMBL" id="KAE8958528.1"/>
    </source>
</evidence>
<feature type="region of interest" description="Disordered" evidence="1">
    <location>
        <begin position="84"/>
        <end position="113"/>
    </location>
</feature>
<dbReference type="GO" id="GO:0020037">
    <property type="term" value="F:heme binding"/>
    <property type="evidence" value="ECO:0007669"/>
    <property type="project" value="InterPro"/>
</dbReference>
<protein>
    <submittedName>
        <fullName evidence="2">Uncharacterized protein</fullName>
    </submittedName>
</protein>
<dbReference type="Proteomes" id="UP000435112">
    <property type="component" value="Unassembled WGS sequence"/>
</dbReference>
<dbReference type="GO" id="GO:0006979">
    <property type="term" value="P:response to oxidative stress"/>
    <property type="evidence" value="ECO:0007669"/>
    <property type="project" value="InterPro"/>
</dbReference>